<dbReference type="Proteomes" id="UP000203589">
    <property type="component" value="Plasmid pSMS3-3"/>
</dbReference>
<evidence type="ECO:0000259" key="5">
    <source>
        <dbReference type="Pfam" id="PF00296"/>
    </source>
</evidence>
<keyword evidence="3 6" id="KW-0560">Oxidoreductase</keyword>
<sequence>MKYGIWAPLPHVVRHEPRMAAAVSDLQTIGKGQGMADASFEFVVDVIRRAEDFGFDVTLIAERLQGPDLESWVLASALAQRTSAIRLMVAAHAGVVTPQMVAKMGASLDRVSGGRFCLNVIGGWWKEEIDLFGNGNWLDDPAERGARLTEFVDVMRGLWSNENFRFDGTYYRVNEGSLPIRPVRPGGPELYAAGRSEASRDMSASRCDTWFAGVTEGRDAFEENLAGLRDDVAAMQARAKGHGRKLGVGLSAHVICRPTMAEALREAEALEEYGQRDRIASIAARALAPGLVGTPELLAERIRAYEAAGVDLLMLRFSPMLEELEVFGNTVLPLVPPKSASAGNVS</sequence>
<dbReference type="OrthoDB" id="9779442at2"/>
<dbReference type="PANTHER" id="PTHR42847">
    <property type="entry name" value="ALKANESULFONATE MONOOXYGENASE"/>
    <property type="match status" value="1"/>
</dbReference>
<dbReference type="GO" id="GO:0008726">
    <property type="term" value="F:alkanesulfonate monooxygenase activity"/>
    <property type="evidence" value="ECO:0007669"/>
    <property type="project" value="UniProtKB-EC"/>
</dbReference>
<evidence type="ECO:0000256" key="3">
    <source>
        <dbReference type="ARBA" id="ARBA00023002"/>
    </source>
</evidence>
<geneLocation type="plasmid" evidence="7">
    <name>psms3-3</name>
</geneLocation>
<dbReference type="GO" id="GO:0046306">
    <property type="term" value="P:alkanesulfonate catabolic process"/>
    <property type="evidence" value="ECO:0007669"/>
    <property type="project" value="TreeGrafter"/>
</dbReference>
<dbReference type="Pfam" id="PF00296">
    <property type="entry name" value="Bac_luciferase"/>
    <property type="match status" value="1"/>
</dbReference>
<protein>
    <submittedName>
        <fullName evidence="6">Methanesulfonate monooxygenase</fullName>
        <ecNumber evidence="6">1.14.14.5</ecNumber>
    </submittedName>
</protein>
<evidence type="ECO:0000256" key="1">
    <source>
        <dbReference type="ARBA" id="ARBA00022630"/>
    </source>
</evidence>
<dbReference type="AlphaFoldDB" id="A0A222ECB3"/>
<keyword evidence="4 6" id="KW-0503">Monooxygenase</keyword>
<feature type="domain" description="Luciferase-like" evidence="5">
    <location>
        <begin position="34"/>
        <end position="311"/>
    </location>
</feature>
<evidence type="ECO:0000313" key="7">
    <source>
        <dbReference type="Proteomes" id="UP000203589"/>
    </source>
</evidence>
<evidence type="ECO:0000313" key="6">
    <source>
        <dbReference type="EMBL" id="ASP23708.1"/>
    </source>
</evidence>
<gene>
    <name evidence="6" type="ORF">ANTHELSMS3_04607</name>
</gene>
<dbReference type="RefSeq" id="WP_157733670.1">
    <property type="nucleotide sequence ID" value="NZ_CP022543.1"/>
</dbReference>
<evidence type="ECO:0000256" key="2">
    <source>
        <dbReference type="ARBA" id="ARBA00022643"/>
    </source>
</evidence>
<dbReference type="PANTHER" id="PTHR42847:SF4">
    <property type="entry name" value="ALKANESULFONATE MONOOXYGENASE-RELATED"/>
    <property type="match status" value="1"/>
</dbReference>
<keyword evidence="7" id="KW-1185">Reference proteome</keyword>
<dbReference type="EC" id="1.14.14.5" evidence="6"/>
<organism evidence="6 7">
    <name type="scientific">Antarctobacter heliothermus</name>
    <dbReference type="NCBI Taxonomy" id="74033"/>
    <lineage>
        <taxon>Bacteria</taxon>
        <taxon>Pseudomonadati</taxon>
        <taxon>Pseudomonadota</taxon>
        <taxon>Alphaproteobacteria</taxon>
        <taxon>Rhodobacterales</taxon>
        <taxon>Roseobacteraceae</taxon>
        <taxon>Antarctobacter</taxon>
    </lineage>
</organism>
<dbReference type="SUPFAM" id="SSF51679">
    <property type="entry name" value="Bacterial luciferase-like"/>
    <property type="match status" value="1"/>
</dbReference>
<keyword evidence="6" id="KW-0614">Plasmid</keyword>
<dbReference type="EMBL" id="CP022543">
    <property type="protein sequence ID" value="ASP23708.1"/>
    <property type="molecule type" value="Genomic_DNA"/>
</dbReference>
<name>A0A222ECB3_9RHOB</name>
<accession>A0A222ECB3</accession>
<dbReference type="InterPro" id="IPR036661">
    <property type="entry name" value="Luciferase-like_sf"/>
</dbReference>
<dbReference type="InterPro" id="IPR050172">
    <property type="entry name" value="SsuD_RutA_monooxygenase"/>
</dbReference>
<keyword evidence="2" id="KW-0288">FMN</keyword>
<dbReference type="Gene3D" id="3.20.20.30">
    <property type="entry name" value="Luciferase-like domain"/>
    <property type="match status" value="1"/>
</dbReference>
<reference evidence="6 7" key="1">
    <citation type="submission" date="2017-07" db="EMBL/GenBank/DDBJ databases">
        <title>Genome Sequence of Antarctobacter heliothermus Strain SMS3 Isolated from a culture of the Diatom Skeletonema marinoi.</title>
        <authorList>
            <person name="Topel M."/>
            <person name="Pinder M.I.M."/>
            <person name="Johansson O.N."/>
            <person name="Kourtchenko O."/>
            <person name="Godhe A."/>
            <person name="Clarke A.K."/>
        </authorList>
    </citation>
    <scope>NUCLEOTIDE SEQUENCE [LARGE SCALE GENOMIC DNA]</scope>
    <source>
        <strain evidence="6 7">SMS3</strain>
        <plasmid evidence="7">Plasmid psms3-3</plasmid>
    </source>
</reference>
<keyword evidence="1" id="KW-0285">Flavoprotein</keyword>
<evidence type="ECO:0000256" key="4">
    <source>
        <dbReference type="ARBA" id="ARBA00023033"/>
    </source>
</evidence>
<dbReference type="InterPro" id="IPR011251">
    <property type="entry name" value="Luciferase-like_dom"/>
</dbReference>
<dbReference type="KEGG" id="aht:ANTHELSMS3_04607"/>
<proteinExistence type="predicted"/>